<name>A0AAD7XHL8_9STRA</name>
<dbReference type="InterPro" id="IPR014906">
    <property type="entry name" value="PRP4-like"/>
</dbReference>
<dbReference type="GO" id="GO:0046540">
    <property type="term" value="C:U4/U6 x U5 tri-snRNP complex"/>
    <property type="evidence" value="ECO:0007669"/>
    <property type="project" value="TreeGrafter"/>
</dbReference>
<dbReference type="Pfam" id="PF08799">
    <property type="entry name" value="PRP4"/>
    <property type="match status" value="1"/>
</dbReference>
<proteinExistence type="predicted"/>
<dbReference type="Proteomes" id="UP001230188">
    <property type="component" value="Unassembled WGS sequence"/>
</dbReference>
<dbReference type="PANTHER" id="PTHR13007:SF19">
    <property type="entry name" value="PRE-MRNA-SPLICING FACTOR 18"/>
    <property type="match status" value="1"/>
</dbReference>
<dbReference type="AlphaFoldDB" id="A0AAD7XHL8"/>
<evidence type="ECO:0000313" key="3">
    <source>
        <dbReference type="EMBL" id="KAJ8598711.1"/>
    </source>
</evidence>
<dbReference type="InterPro" id="IPR036285">
    <property type="entry name" value="PRP4-like_sf"/>
</dbReference>
<dbReference type="SMART" id="SM00500">
    <property type="entry name" value="SFM"/>
    <property type="match status" value="1"/>
</dbReference>
<accession>A0AAD7XHL8</accession>
<reference evidence="3" key="1">
    <citation type="submission" date="2023-01" db="EMBL/GenBank/DDBJ databases">
        <title>Metagenome sequencing of chrysophaentin producing Chrysophaeum taylorii.</title>
        <authorList>
            <person name="Davison J."/>
            <person name="Bewley C."/>
        </authorList>
    </citation>
    <scope>NUCLEOTIDE SEQUENCE</scope>
    <source>
        <strain evidence="3">NIES-1699</strain>
    </source>
</reference>
<evidence type="ECO:0000256" key="1">
    <source>
        <dbReference type="SAM" id="MobiDB-lite"/>
    </source>
</evidence>
<feature type="region of interest" description="Disordered" evidence="1">
    <location>
        <begin position="28"/>
        <end position="68"/>
    </location>
</feature>
<dbReference type="InterPro" id="IPR039979">
    <property type="entry name" value="PRPF18"/>
</dbReference>
<gene>
    <name evidence="3" type="ORF">CTAYLR_010745</name>
</gene>
<sequence length="199" mass="22663">MTGGRKRESLGGRRWVKRSELIEKREAALEAKRRKVEPPSSSSSSSGPSPPSAEEDHHEKEELAALVSAPSEEVVRRLRAIGEPARLFGESDVARCERLAAAERAGRVEDEFKLEGAYAIRNTFLAEGDESEDESESEDETPPSNLKLIRSWIRARLGDWRRDLNARSDSEKRAPRGRVETKTFQQCRDYIRPLRWPRH</sequence>
<dbReference type="SUPFAM" id="SSF158230">
    <property type="entry name" value="PRP4-like"/>
    <property type="match status" value="1"/>
</dbReference>
<feature type="domain" description="Pre-mRNA processing factor 4 (PRP4)-like" evidence="2">
    <location>
        <begin position="69"/>
        <end position="117"/>
    </location>
</feature>
<dbReference type="PANTHER" id="PTHR13007">
    <property type="entry name" value="PRE-MRNA SPLICING FACTOR-RELATED"/>
    <property type="match status" value="1"/>
</dbReference>
<dbReference type="GO" id="GO:0005682">
    <property type="term" value="C:U5 snRNP"/>
    <property type="evidence" value="ECO:0007669"/>
    <property type="project" value="TreeGrafter"/>
</dbReference>
<evidence type="ECO:0000259" key="2">
    <source>
        <dbReference type="SMART" id="SM00500"/>
    </source>
</evidence>
<keyword evidence="4" id="KW-1185">Reference proteome</keyword>
<dbReference type="GO" id="GO:0071021">
    <property type="term" value="C:U2-type post-spliceosomal complex"/>
    <property type="evidence" value="ECO:0007669"/>
    <property type="project" value="TreeGrafter"/>
</dbReference>
<organism evidence="3 4">
    <name type="scientific">Chrysophaeum taylorii</name>
    <dbReference type="NCBI Taxonomy" id="2483200"/>
    <lineage>
        <taxon>Eukaryota</taxon>
        <taxon>Sar</taxon>
        <taxon>Stramenopiles</taxon>
        <taxon>Ochrophyta</taxon>
        <taxon>Pelagophyceae</taxon>
        <taxon>Pelagomonadales</taxon>
        <taxon>Pelagomonadaceae</taxon>
        <taxon>Chrysophaeum</taxon>
    </lineage>
</organism>
<comment type="caution">
    <text evidence="3">The sequence shown here is derived from an EMBL/GenBank/DDBJ whole genome shotgun (WGS) entry which is preliminary data.</text>
</comment>
<feature type="compositionally biased region" description="Basic and acidic residues" evidence="1">
    <location>
        <begin position="54"/>
        <end position="63"/>
    </location>
</feature>
<feature type="region of interest" description="Disordered" evidence="1">
    <location>
        <begin position="125"/>
        <end position="145"/>
    </location>
</feature>
<feature type="compositionally biased region" description="Low complexity" evidence="1">
    <location>
        <begin position="38"/>
        <end position="47"/>
    </location>
</feature>
<evidence type="ECO:0000313" key="4">
    <source>
        <dbReference type="Proteomes" id="UP001230188"/>
    </source>
</evidence>
<dbReference type="EMBL" id="JAQMWT010000662">
    <property type="protein sequence ID" value="KAJ8598711.1"/>
    <property type="molecule type" value="Genomic_DNA"/>
</dbReference>
<dbReference type="GO" id="GO:0000350">
    <property type="term" value="P:generation of catalytic spliceosome for second transesterification step"/>
    <property type="evidence" value="ECO:0007669"/>
    <property type="project" value="TreeGrafter"/>
</dbReference>
<protein>
    <recommendedName>
        <fullName evidence="2">Pre-mRNA processing factor 4 (PRP4)-like domain-containing protein</fullName>
    </recommendedName>
</protein>
<dbReference type="Gene3D" id="4.10.280.110">
    <property type="entry name" value="Pre-mRNA processing factor 4 domain"/>
    <property type="match status" value="1"/>
</dbReference>
<feature type="compositionally biased region" description="Acidic residues" evidence="1">
    <location>
        <begin position="127"/>
        <end position="141"/>
    </location>
</feature>